<protein>
    <submittedName>
        <fullName evidence="3">SGNH/GDSL hydrolase family protein</fullName>
    </submittedName>
</protein>
<dbReference type="EMBL" id="JAJTWT010000012">
    <property type="protein sequence ID" value="MCE4540022.1"/>
    <property type="molecule type" value="Genomic_DNA"/>
</dbReference>
<reference evidence="3 4" key="1">
    <citation type="submission" date="2021-12" db="EMBL/GenBank/DDBJ databases">
        <title>Genome seq of p7.</title>
        <authorList>
            <person name="Seo T."/>
        </authorList>
    </citation>
    <scope>NUCLEOTIDE SEQUENCE [LARGE SCALE GENOMIC DNA]</scope>
    <source>
        <strain evidence="3 4">P7</strain>
    </source>
</reference>
<evidence type="ECO:0000259" key="2">
    <source>
        <dbReference type="Pfam" id="PF13472"/>
    </source>
</evidence>
<dbReference type="InterPro" id="IPR013830">
    <property type="entry name" value="SGNH_hydro"/>
</dbReference>
<dbReference type="PANTHER" id="PTHR30383">
    <property type="entry name" value="THIOESTERASE 1/PROTEASE 1/LYSOPHOSPHOLIPASE L1"/>
    <property type="match status" value="1"/>
</dbReference>
<feature type="domain" description="SGNH hydrolase-type esterase" evidence="2">
    <location>
        <begin position="54"/>
        <end position="213"/>
    </location>
</feature>
<organism evidence="3 4">
    <name type="scientific">Pelomonas caseinilytica</name>
    <dbReference type="NCBI Taxonomy" id="2906763"/>
    <lineage>
        <taxon>Bacteria</taxon>
        <taxon>Pseudomonadati</taxon>
        <taxon>Pseudomonadota</taxon>
        <taxon>Betaproteobacteria</taxon>
        <taxon>Burkholderiales</taxon>
        <taxon>Sphaerotilaceae</taxon>
        <taxon>Roseateles</taxon>
    </lineage>
</organism>
<keyword evidence="3" id="KW-0378">Hydrolase</keyword>
<dbReference type="InterPro" id="IPR036514">
    <property type="entry name" value="SGNH_hydro_sf"/>
</dbReference>
<feature type="chain" id="PRO_5046663169" evidence="1">
    <location>
        <begin position="23"/>
        <end position="230"/>
    </location>
</feature>
<dbReference type="InterPro" id="IPR051532">
    <property type="entry name" value="Ester_Hydrolysis_Enzymes"/>
</dbReference>
<evidence type="ECO:0000313" key="3">
    <source>
        <dbReference type="EMBL" id="MCE4540022.1"/>
    </source>
</evidence>
<accession>A0ABS8XKD6</accession>
<dbReference type="CDD" id="cd04501">
    <property type="entry name" value="SGNH_hydrolase_like_4"/>
    <property type="match status" value="1"/>
</dbReference>
<feature type="signal peptide" evidence="1">
    <location>
        <begin position="1"/>
        <end position="22"/>
    </location>
</feature>
<dbReference type="RefSeq" id="WP_233394538.1">
    <property type="nucleotide sequence ID" value="NZ_JAJTWT010000012.1"/>
</dbReference>
<name>A0ABS8XKD6_9BURK</name>
<dbReference type="PANTHER" id="PTHR30383:SF5">
    <property type="entry name" value="SGNH HYDROLASE-TYPE ESTERASE DOMAIN-CONTAINING PROTEIN"/>
    <property type="match status" value="1"/>
</dbReference>
<evidence type="ECO:0000256" key="1">
    <source>
        <dbReference type="SAM" id="SignalP"/>
    </source>
</evidence>
<gene>
    <name evidence="3" type="ORF">LXT12_22475</name>
</gene>
<keyword evidence="1" id="KW-0732">Signal</keyword>
<evidence type="ECO:0000313" key="4">
    <source>
        <dbReference type="Proteomes" id="UP001201463"/>
    </source>
</evidence>
<dbReference type="GO" id="GO:0016787">
    <property type="term" value="F:hydrolase activity"/>
    <property type="evidence" value="ECO:0007669"/>
    <property type="project" value="UniProtKB-KW"/>
</dbReference>
<dbReference type="Proteomes" id="UP001201463">
    <property type="component" value="Unassembled WGS sequence"/>
</dbReference>
<comment type="caution">
    <text evidence="3">The sequence shown here is derived from an EMBL/GenBank/DDBJ whole genome shotgun (WGS) entry which is preliminary data.</text>
</comment>
<dbReference type="Pfam" id="PF13472">
    <property type="entry name" value="Lipase_GDSL_2"/>
    <property type="match status" value="1"/>
</dbReference>
<sequence>MKLTAPALSLLMLAALAQPALAEPSATDWPNLAAYRDRNAALLAQPASARRVVFMGDSITQGWPLEALRPGFVNRGISGQTTPQMLLRFRADVLALSPRAVVLLAGTNDLAGNTGPATPEMIEGNIASMAELAKAHHVRVVIGALLPAAAYPWAPGVQPAPAIAEINAWLRRYAQREGHAFVDFHTPMADAGQGLRKAYSEDGVHPNAAGYAVMNDLVLAALGRLGEARP</sequence>
<dbReference type="Gene3D" id="3.40.50.1110">
    <property type="entry name" value="SGNH hydrolase"/>
    <property type="match status" value="1"/>
</dbReference>
<proteinExistence type="predicted"/>
<dbReference type="SUPFAM" id="SSF52266">
    <property type="entry name" value="SGNH hydrolase"/>
    <property type="match status" value="1"/>
</dbReference>
<keyword evidence="4" id="KW-1185">Reference proteome</keyword>